<evidence type="ECO:0000259" key="3">
    <source>
        <dbReference type="SMART" id="SM00892"/>
    </source>
</evidence>
<sequence length="591" mass="67422">MILLSLFFCVLLGALSAHAKVVTSFNDCKDVFYKGKEPQGMDQNAKKICQKLGNSFHYATLYSELHRIPVYSAYTFDHQCNNTGAGKTQWYIEPQTSEEMLLESEFQINVIKMGQAINNDYIYTRYERVQLNPSRSQCGNSRNATFTLTNAVPMDRCFNHIHWSRWQFQMMDIIKKELEADGAATAYFVTGAIPKANIRIPLQEEFVHEKMEYERVTVPSHVWTALCYKHHTNDMKSFSLGYMGQNQLDSDINVMPVSKMNSVLEKQYGTSVKIFDDHCFSENMKSQEFASSLYNQVQPPGSLRHGIPPNILYIIETALKYTGKLFPQNSAAGNNSSVADVTITKYFDSAVTFFKMLEEMKYKDKTTCLLTRVIKPNDKLGKGNLLHVSKHIECRLAQEQSDVTVGRPNAADGSPCKDEPVLGHRCVCATESGYKGCCTSPCLYQEKLKGYRCYSGDTQIECSPQYSAITVKGQNCLINHPCATYGKDHYWCYTDSDNWDYCSPPLWQSITINGKSCRFNHACGTYDRSYHWCHVDNDSNWNYCCTHDDCFSAINGKICKPDHSCGYHNKGYLWCYTTDGKWEYCCKQCTE</sequence>
<feature type="domain" description="DNA/RNA non-specific endonuclease/pyrophosphatase/phosphodiesterase" evidence="3">
    <location>
        <begin position="54"/>
        <end position="275"/>
    </location>
</feature>
<accession>A0A4W4GMP0</accession>
<feature type="signal peptide" evidence="1">
    <location>
        <begin position="1"/>
        <end position="19"/>
    </location>
</feature>
<reference evidence="5" key="1">
    <citation type="journal article" date="2014" name="Science">
        <title>Nonhuman genetics. Genomic basis for the convergent evolution of electric organs.</title>
        <authorList>
            <person name="Gallant J.R."/>
            <person name="Traeger L.L."/>
            <person name="Volkening J.D."/>
            <person name="Moffett H."/>
            <person name="Chen P.H."/>
            <person name="Novina C.D."/>
            <person name="Phillips G.N.Jr."/>
            <person name="Anand R."/>
            <person name="Wells G.B."/>
            <person name="Pinch M."/>
            <person name="Guth R."/>
            <person name="Unguez G.A."/>
            <person name="Albert J.S."/>
            <person name="Zakon H.H."/>
            <person name="Samanta M.P."/>
            <person name="Sussman M.R."/>
        </authorList>
    </citation>
    <scope>NUCLEOTIDE SEQUENCE [LARGE SCALE GENOMIC DNA]</scope>
</reference>
<name>A0A4W4GMP0_ELEEL</name>
<dbReference type="InterPro" id="IPR039015">
    <property type="entry name" value="ENDOD1"/>
</dbReference>
<dbReference type="STRING" id="8005.ENSEEEP00000038835"/>
<reference evidence="4" key="5">
    <citation type="submission" date="2025-09" db="UniProtKB">
        <authorList>
            <consortium name="Ensembl"/>
        </authorList>
    </citation>
    <scope>IDENTIFICATION</scope>
</reference>
<protein>
    <submittedName>
        <fullName evidence="4">Uncharacterized protein</fullName>
    </submittedName>
</protein>
<dbReference type="GO" id="GO:0046872">
    <property type="term" value="F:metal ion binding"/>
    <property type="evidence" value="ECO:0007669"/>
    <property type="project" value="InterPro"/>
</dbReference>
<dbReference type="PANTHER" id="PTHR21472:SF21">
    <property type="entry name" value="ENDONUCLEASE DOMAIN-CONTAINING 1 PROTEIN-LIKE-RELATED"/>
    <property type="match status" value="1"/>
</dbReference>
<dbReference type="OMA" id="MILWASI"/>
<proteinExistence type="predicted"/>
<dbReference type="GeneTree" id="ENSGT01030000234592"/>
<feature type="chain" id="PRO_5044188042" evidence="1">
    <location>
        <begin position="20"/>
        <end position="591"/>
    </location>
</feature>
<reference evidence="4" key="4">
    <citation type="submission" date="2025-08" db="UniProtKB">
        <authorList>
            <consortium name="Ensembl"/>
        </authorList>
    </citation>
    <scope>IDENTIFICATION</scope>
</reference>
<evidence type="ECO:0000259" key="2">
    <source>
        <dbReference type="SMART" id="SM00477"/>
    </source>
</evidence>
<dbReference type="GO" id="GO:0003676">
    <property type="term" value="F:nucleic acid binding"/>
    <property type="evidence" value="ECO:0007669"/>
    <property type="project" value="InterPro"/>
</dbReference>
<evidence type="ECO:0000313" key="5">
    <source>
        <dbReference type="Proteomes" id="UP000314983"/>
    </source>
</evidence>
<dbReference type="AlphaFoldDB" id="A0A4W4GMP0"/>
<dbReference type="Pfam" id="PF01223">
    <property type="entry name" value="Endonuclease_NS"/>
    <property type="match status" value="1"/>
</dbReference>
<evidence type="ECO:0000256" key="1">
    <source>
        <dbReference type="SAM" id="SignalP"/>
    </source>
</evidence>
<keyword evidence="5" id="KW-1185">Reference proteome</keyword>
<dbReference type="InterPro" id="IPR001604">
    <property type="entry name" value="Endo_G_ENPP1-like_dom"/>
</dbReference>
<reference evidence="4" key="3">
    <citation type="submission" date="2020-05" db="EMBL/GenBank/DDBJ databases">
        <title>Electrophorus electricus (electric eel) genome, fEleEle1, primary haplotype.</title>
        <authorList>
            <person name="Myers G."/>
            <person name="Meyer A."/>
            <person name="Fedrigo O."/>
            <person name="Formenti G."/>
            <person name="Rhie A."/>
            <person name="Tracey A."/>
            <person name="Sims Y."/>
            <person name="Jarvis E.D."/>
        </authorList>
    </citation>
    <scope>NUCLEOTIDE SEQUENCE [LARGE SCALE GENOMIC DNA]</scope>
</reference>
<dbReference type="InterPro" id="IPR044929">
    <property type="entry name" value="DNA/RNA_non-sp_Endonuclease_sf"/>
</dbReference>
<dbReference type="Gene3D" id="3.40.570.10">
    <property type="entry name" value="Extracellular Endonuclease, subunit A"/>
    <property type="match status" value="1"/>
</dbReference>
<evidence type="ECO:0000313" key="4">
    <source>
        <dbReference type="Ensembl" id="ENSEEEP00000038835.2"/>
    </source>
</evidence>
<dbReference type="Proteomes" id="UP000314983">
    <property type="component" value="Chromosome 25"/>
</dbReference>
<dbReference type="Ensembl" id="ENSEEET00000039279.2">
    <property type="protein sequence ID" value="ENSEEEP00000038835.2"/>
    <property type="gene ID" value="ENSEEEG00000018420.2"/>
</dbReference>
<dbReference type="GO" id="GO:0016787">
    <property type="term" value="F:hydrolase activity"/>
    <property type="evidence" value="ECO:0007669"/>
    <property type="project" value="InterPro"/>
</dbReference>
<organism evidence="4 5">
    <name type="scientific">Electrophorus electricus</name>
    <name type="common">Electric eel</name>
    <name type="synonym">Gymnotus electricus</name>
    <dbReference type="NCBI Taxonomy" id="8005"/>
    <lineage>
        <taxon>Eukaryota</taxon>
        <taxon>Metazoa</taxon>
        <taxon>Chordata</taxon>
        <taxon>Craniata</taxon>
        <taxon>Vertebrata</taxon>
        <taxon>Euteleostomi</taxon>
        <taxon>Actinopterygii</taxon>
        <taxon>Neopterygii</taxon>
        <taxon>Teleostei</taxon>
        <taxon>Ostariophysi</taxon>
        <taxon>Gymnotiformes</taxon>
        <taxon>Gymnotoidei</taxon>
        <taxon>Gymnotidae</taxon>
        <taxon>Electrophorus</taxon>
    </lineage>
</organism>
<dbReference type="SUPFAM" id="SSF54060">
    <property type="entry name" value="His-Me finger endonucleases"/>
    <property type="match status" value="1"/>
</dbReference>
<keyword evidence="1" id="KW-0732">Signal</keyword>
<dbReference type="InterPro" id="IPR044925">
    <property type="entry name" value="His-Me_finger_sf"/>
</dbReference>
<feature type="domain" description="ENPP1-3/EXOG-like endonuclease/phosphodiesterase" evidence="2">
    <location>
        <begin position="55"/>
        <end position="275"/>
    </location>
</feature>
<dbReference type="SMART" id="SM00892">
    <property type="entry name" value="Endonuclease_NS"/>
    <property type="match status" value="1"/>
</dbReference>
<dbReference type="PANTHER" id="PTHR21472">
    <property type="entry name" value="ENDONUCLEASE DOMAIN-CONTAINING 1 PROTEIN ENDOD1"/>
    <property type="match status" value="1"/>
</dbReference>
<dbReference type="SMART" id="SM00477">
    <property type="entry name" value="NUC"/>
    <property type="match status" value="1"/>
</dbReference>
<reference evidence="5" key="2">
    <citation type="journal article" date="2017" name="Sci. Adv.">
        <title>A tail of two voltages: Proteomic comparison of the three electric organs of the electric eel.</title>
        <authorList>
            <person name="Traeger L.L."/>
            <person name="Sabat G."/>
            <person name="Barrett-Wilt G.A."/>
            <person name="Wells G.B."/>
            <person name="Sussman M.R."/>
        </authorList>
    </citation>
    <scope>NUCLEOTIDE SEQUENCE [LARGE SCALE GENOMIC DNA]</scope>
</reference>
<dbReference type="InterPro" id="IPR020821">
    <property type="entry name" value="ENPP1-3/EXOG-like_nuc-like"/>
</dbReference>